<evidence type="ECO:0000256" key="8">
    <source>
        <dbReference type="SAM" id="Phobius"/>
    </source>
</evidence>
<dbReference type="GO" id="GO:0005886">
    <property type="term" value="C:plasma membrane"/>
    <property type="evidence" value="ECO:0007669"/>
    <property type="project" value="UniProtKB-SubCell"/>
</dbReference>
<dbReference type="GO" id="GO:0042371">
    <property type="term" value="P:vitamin K biosynthetic process"/>
    <property type="evidence" value="ECO:0007669"/>
    <property type="project" value="TreeGrafter"/>
</dbReference>
<evidence type="ECO:0000313" key="9">
    <source>
        <dbReference type="EMBL" id="QGR19792.1"/>
    </source>
</evidence>
<sequence>MSKKIVVLMKKIYQMILITRPWGFILPIVCTSFSFSLAYYIYRIFNIQFFILTILGTVLFNASVDVLNDYFDYKKGLDSENSGTVKYRLHPIVHGVLTPTNTLLYGLILGMIGMAIAIYLTLFRFYAIIFALIGFLMVYAYNGPPFSLKYRALGEIEVFITYSFIVVASYYIATGNISIISFLDSLPIASIITAILVANNMRDANIDKLNKTETLATIFPDKIKKIYLFLLIILPYSLIPLLILFGYLPYLDILVLLTLPLSIKIGKYVYTNLPADSDPQTAKVLMIFGLTYVFLTLLSSF</sequence>
<comment type="pathway">
    <text evidence="2">Quinol/quinone metabolism; menaquinone biosynthesis.</text>
</comment>
<evidence type="ECO:0000256" key="1">
    <source>
        <dbReference type="ARBA" id="ARBA00004651"/>
    </source>
</evidence>
<feature type="transmembrane region" description="Helical" evidence="8">
    <location>
        <begin position="92"/>
        <end position="117"/>
    </location>
</feature>
<feature type="transmembrane region" description="Helical" evidence="8">
    <location>
        <begin position="47"/>
        <end position="71"/>
    </location>
</feature>
<keyword evidence="3" id="KW-0474">Menaquinone biosynthesis</keyword>
<feature type="transmembrane region" description="Helical" evidence="8">
    <location>
        <begin position="226"/>
        <end position="247"/>
    </location>
</feature>
<protein>
    <recommendedName>
        <fullName evidence="11">Prenyltransferase</fullName>
    </recommendedName>
</protein>
<evidence type="ECO:0000256" key="7">
    <source>
        <dbReference type="ARBA" id="ARBA00023136"/>
    </source>
</evidence>
<keyword evidence="7 8" id="KW-0472">Membrane</keyword>
<organism evidence="9 10">
    <name type="scientific">Stygiolobus azoricus</name>
    <dbReference type="NCBI Taxonomy" id="41675"/>
    <lineage>
        <taxon>Archaea</taxon>
        <taxon>Thermoproteota</taxon>
        <taxon>Thermoprotei</taxon>
        <taxon>Sulfolobales</taxon>
        <taxon>Sulfolobaceae</taxon>
        <taxon>Stygiolobus</taxon>
    </lineage>
</organism>
<evidence type="ECO:0000256" key="2">
    <source>
        <dbReference type="ARBA" id="ARBA00004863"/>
    </source>
</evidence>
<dbReference type="KEGG" id="sazo:D1868_07210"/>
<gene>
    <name evidence="9" type="ORF">D1868_07210</name>
</gene>
<dbReference type="OrthoDB" id="31413at2157"/>
<evidence type="ECO:0000256" key="6">
    <source>
        <dbReference type="ARBA" id="ARBA00022989"/>
    </source>
</evidence>
<feature type="transmembrane region" description="Helical" evidence="8">
    <location>
        <begin position="21"/>
        <end position="41"/>
    </location>
</feature>
<name>A0A650CQ62_9CREN</name>
<dbReference type="AlphaFoldDB" id="A0A650CQ62"/>
<evidence type="ECO:0000256" key="3">
    <source>
        <dbReference type="ARBA" id="ARBA00022428"/>
    </source>
</evidence>
<dbReference type="Gene3D" id="1.10.357.140">
    <property type="entry name" value="UbiA prenyltransferase"/>
    <property type="match status" value="1"/>
</dbReference>
<proteinExistence type="predicted"/>
<dbReference type="InterPro" id="IPR000537">
    <property type="entry name" value="UbiA_prenyltransferase"/>
</dbReference>
<feature type="transmembrane region" description="Helical" evidence="8">
    <location>
        <begin position="123"/>
        <end position="141"/>
    </location>
</feature>
<dbReference type="InterPro" id="IPR026046">
    <property type="entry name" value="UBIAD1"/>
</dbReference>
<keyword evidence="10" id="KW-1185">Reference proteome</keyword>
<dbReference type="Pfam" id="PF01040">
    <property type="entry name" value="UbiA"/>
    <property type="match status" value="1"/>
</dbReference>
<dbReference type="PIRSF" id="PIRSF005355">
    <property type="entry name" value="UBIAD1"/>
    <property type="match status" value="1"/>
</dbReference>
<evidence type="ECO:0000256" key="5">
    <source>
        <dbReference type="ARBA" id="ARBA00022692"/>
    </source>
</evidence>
<feature type="transmembrane region" description="Helical" evidence="8">
    <location>
        <begin position="282"/>
        <end position="300"/>
    </location>
</feature>
<dbReference type="PANTHER" id="PTHR13929:SF0">
    <property type="entry name" value="UBIA PRENYLTRANSFERASE DOMAIN-CONTAINING PROTEIN 1"/>
    <property type="match status" value="1"/>
</dbReference>
<feature type="transmembrane region" description="Helical" evidence="8">
    <location>
        <begin position="153"/>
        <end position="173"/>
    </location>
</feature>
<dbReference type="InterPro" id="IPR044878">
    <property type="entry name" value="UbiA_sf"/>
</dbReference>
<dbReference type="GO" id="GO:0009234">
    <property type="term" value="P:menaquinone biosynthetic process"/>
    <property type="evidence" value="ECO:0007669"/>
    <property type="project" value="UniProtKB-UniPathway"/>
</dbReference>
<reference evidence="9 10" key="1">
    <citation type="submission" date="2019-10" db="EMBL/GenBank/DDBJ databases">
        <title>Genome Sequences from Six Type Strain Members of the Archaeal Family Sulfolobaceae: Acidianus ambivalens, Acidianus infernus, Metallosphaera prunae, Stygiolobus azoricus, Sulfolobus metallicus, and Sulfurisphaera ohwakuensis.</title>
        <authorList>
            <person name="Counts J.A."/>
            <person name="Kelly R.M."/>
        </authorList>
    </citation>
    <scope>NUCLEOTIDE SEQUENCE [LARGE SCALE GENOMIC DNA]</scope>
    <source>
        <strain evidence="9 10">FC6</strain>
    </source>
</reference>
<dbReference type="Proteomes" id="UP000423396">
    <property type="component" value="Chromosome"/>
</dbReference>
<evidence type="ECO:0000256" key="4">
    <source>
        <dbReference type="ARBA" id="ARBA00022679"/>
    </source>
</evidence>
<comment type="subcellular location">
    <subcellularLocation>
        <location evidence="1">Cell membrane</location>
        <topology evidence="1">Multi-pass membrane protein</topology>
    </subcellularLocation>
</comment>
<dbReference type="EMBL" id="CP045483">
    <property type="protein sequence ID" value="QGR19792.1"/>
    <property type="molecule type" value="Genomic_DNA"/>
</dbReference>
<dbReference type="CDD" id="cd13962">
    <property type="entry name" value="PT_UbiA_UBIAD1"/>
    <property type="match status" value="1"/>
</dbReference>
<keyword evidence="5 8" id="KW-0812">Transmembrane</keyword>
<dbReference type="PANTHER" id="PTHR13929">
    <property type="entry name" value="1,4-DIHYDROXY-2-NAPHTHOATE OCTAPRENYLTRANSFERASE"/>
    <property type="match status" value="1"/>
</dbReference>
<accession>A0A650CQ62</accession>
<evidence type="ECO:0008006" key="11">
    <source>
        <dbReference type="Google" id="ProtNLM"/>
    </source>
</evidence>
<dbReference type="UniPathway" id="UPA00079"/>
<evidence type="ECO:0000313" key="10">
    <source>
        <dbReference type="Proteomes" id="UP000423396"/>
    </source>
</evidence>
<keyword evidence="4" id="KW-0808">Transferase</keyword>
<dbReference type="NCBIfam" id="NF004617">
    <property type="entry name" value="PRK05951.1"/>
    <property type="match status" value="1"/>
</dbReference>
<keyword evidence="6 8" id="KW-1133">Transmembrane helix</keyword>
<feature type="transmembrane region" description="Helical" evidence="8">
    <location>
        <begin position="179"/>
        <end position="198"/>
    </location>
</feature>
<dbReference type="GO" id="GO:0004659">
    <property type="term" value="F:prenyltransferase activity"/>
    <property type="evidence" value="ECO:0007669"/>
    <property type="project" value="InterPro"/>
</dbReference>